<name>A0ABN8YAK4_RANTA</name>
<evidence type="ECO:0000313" key="1">
    <source>
        <dbReference type="EMBL" id="CAI9158560.1"/>
    </source>
</evidence>
<protein>
    <submittedName>
        <fullName evidence="1">Uncharacterized protein</fullName>
    </submittedName>
</protein>
<sequence length="111" mass="12693">MCDISIIHTVVHAGIGILANEKELKQIHVSSMFEKRAGLVHNCVEQNLEASSKQDIYFSCQNTCYKSKGQKSPTRYEDKSFSPFFFLRGKFLNLHFRKCLQMGVPIISVIH</sequence>
<gene>
    <name evidence="1" type="ORF">MRATA1EN1_LOCUS7522</name>
</gene>
<proteinExistence type="predicted"/>
<keyword evidence="2" id="KW-1185">Reference proteome</keyword>
<reference evidence="1" key="1">
    <citation type="submission" date="2023-04" db="EMBL/GenBank/DDBJ databases">
        <authorList>
            <consortium name="ELIXIR-Norway"/>
        </authorList>
    </citation>
    <scope>NUCLEOTIDE SEQUENCE [LARGE SCALE GENOMIC DNA]</scope>
</reference>
<organism evidence="1 2">
    <name type="scientific">Rangifer tarandus platyrhynchus</name>
    <name type="common">Svalbard reindeer</name>
    <dbReference type="NCBI Taxonomy" id="3082113"/>
    <lineage>
        <taxon>Eukaryota</taxon>
        <taxon>Metazoa</taxon>
        <taxon>Chordata</taxon>
        <taxon>Craniata</taxon>
        <taxon>Vertebrata</taxon>
        <taxon>Euteleostomi</taxon>
        <taxon>Mammalia</taxon>
        <taxon>Eutheria</taxon>
        <taxon>Laurasiatheria</taxon>
        <taxon>Artiodactyla</taxon>
        <taxon>Ruminantia</taxon>
        <taxon>Pecora</taxon>
        <taxon>Cervidae</taxon>
        <taxon>Odocoileinae</taxon>
        <taxon>Rangifer</taxon>
    </lineage>
</organism>
<accession>A0ABN8YAK4</accession>
<dbReference type="EMBL" id="OX459953">
    <property type="protein sequence ID" value="CAI9158560.1"/>
    <property type="molecule type" value="Genomic_DNA"/>
</dbReference>
<evidence type="ECO:0000313" key="2">
    <source>
        <dbReference type="Proteomes" id="UP001176941"/>
    </source>
</evidence>
<dbReference type="Proteomes" id="UP001176941">
    <property type="component" value="Chromosome 17"/>
</dbReference>